<dbReference type="PIRSF" id="PIRSF006421">
    <property type="entry name" value="UCP006421"/>
    <property type="match status" value="1"/>
</dbReference>
<dbReference type="NCBIfam" id="NF003323">
    <property type="entry name" value="PRK04334.1-3"/>
    <property type="match status" value="1"/>
</dbReference>
<sequence length="237" mass="25619">MYEKRVYRDKMQADGLVYYRVVEYETDLLIASETDQTDLMRRQVHETRKILENYGEAVPEFFTALEPIPVLQRDPTMIKRMKTAAAAVGVGPMAAVAGAVSASVGGALLKQSKEVIVENGGDLFIKTDKIRRVAIEAGRSAFKDLALKIKPAAHPIGICTSSGTVGHSLSFGRADAATVISEDVYLADAAATALGNRVRTHEDMAGAIEWIKGIAGIKGVLIIVDNRMGAWGEIELD</sequence>
<feature type="transmembrane region" description="Helical" evidence="1">
    <location>
        <begin position="83"/>
        <end position="109"/>
    </location>
</feature>
<keyword evidence="3" id="KW-1185">Reference proteome</keyword>
<dbReference type="InterPro" id="IPR007183">
    <property type="entry name" value="UPF0280"/>
</dbReference>
<evidence type="ECO:0000256" key="1">
    <source>
        <dbReference type="SAM" id="Phobius"/>
    </source>
</evidence>
<dbReference type="InterPro" id="IPR003374">
    <property type="entry name" value="ApbE-like_sf"/>
</dbReference>
<keyword evidence="1" id="KW-1133">Transmembrane helix</keyword>
<dbReference type="SUPFAM" id="SSF143631">
    <property type="entry name" value="ApbE-like"/>
    <property type="match status" value="1"/>
</dbReference>
<dbReference type="KEGG" id="emt:CPZ25_018545"/>
<name>A0A4P9CC82_EUBML</name>
<evidence type="ECO:0000313" key="2">
    <source>
        <dbReference type="EMBL" id="QCT73227.1"/>
    </source>
</evidence>
<dbReference type="EMBL" id="CP029487">
    <property type="protein sequence ID" value="QCT73227.1"/>
    <property type="molecule type" value="Genomic_DNA"/>
</dbReference>
<proteinExistence type="predicted"/>
<dbReference type="AlphaFoldDB" id="A0A4P9CC82"/>
<dbReference type="Proteomes" id="UP000218387">
    <property type="component" value="Chromosome"/>
</dbReference>
<keyword evidence="1" id="KW-0812">Transmembrane</keyword>
<dbReference type="RefSeq" id="WP_096918962.1">
    <property type="nucleotide sequence ID" value="NZ_CP029487.1"/>
</dbReference>
<accession>A0A4P9CC82</accession>
<protein>
    <submittedName>
        <fullName evidence="2">UPF0280 family protein</fullName>
    </submittedName>
</protein>
<gene>
    <name evidence="2" type="ORF">CPZ25_018545</name>
</gene>
<reference evidence="2 3" key="1">
    <citation type="submission" date="2018-05" db="EMBL/GenBank/DDBJ databases">
        <title>Genome comparison of Eubacterium sp.</title>
        <authorList>
            <person name="Feng Y."/>
            <person name="Sanchez-Andrea I."/>
            <person name="Stams A.J.M."/>
            <person name="De Vos W.M."/>
        </authorList>
    </citation>
    <scope>NUCLEOTIDE SEQUENCE [LARGE SCALE GENOMIC DNA]</scope>
    <source>
        <strain evidence="2 3">YI</strain>
    </source>
</reference>
<dbReference type="Gene3D" id="3.10.520.10">
    <property type="entry name" value="ApbE-like domains"/>
    <property type="match status" value="1"/>
</dbReference>
<keyword evidence="1" id="KW-0472">Membrane</keyword>
<organism evidence="2 3">
    <name type="scientific">Eubacterium maltosivorans</name>
    <dbReference type="NCBI Taxonomy" id="2041044"/>
    <lineage>
        <taxon>Bacteria</taxon>
        <taxon>Bacillati</taxon>
        <taxon>Bacillota</taxon>
        <taxon>Clostridia</taxon>
        <taxon>Eubacteriales</taxon>
        <taxon>Eubacteriaceae</taxon>
        <taxon>Eubacterium</taxon>
    </lineage>
</organism>
<evidence type="ECO:0000313" key="3">
    <source>
        <dbReference type="Proteomes" id="UP000218387"/>
    </source>
</evidence>